<dbReference type="InterPro" id="IPR001878">
    <property type="entry name" value="Znf_CCHC"/>
</dbReference>
<feature type="region of interest" description="Disordered" evidence="2">
    <location>
        <begin position="95"/>
        <end position="132"/>
    </location>
</feature>
<dbReference type="Pfam" id="PF00098">
    <property type="entry name" value="zf-CCHC"/>
    <property type="match status" value="1"/>
</dbReference>
<dbReference type="SMART" id="SM00343">
    <property type="entry name" value="ZnF_C2HC"/>
    <property type="match status" value="1"/>
</dbReference>
<keyword evidence="5" id="KW-1185">Reference proteome</keyword>
<reference evidence="4" key="1">
    <citation type="submission" date="2020-09" db="EMBL/GenBank/DDBJ databases">
        <title>Genome-Enabled Discovery of Anthraquinone Biosynthesis in Senna tora.</title>
        <authorList>
            <person name="Kang S.-H."/>
            <person name="Pandey R.P."/>
            <person name="Lee C.-M."/>
            <person name="Sim J.-S."/>
            <person name="Jeong J.-T."/>
            <person name="Choi B.-S."/>
            <person name="Jung M."/>
            <person name="Ginzburg D."/>
            <person name="Zhao K."/>
            <person name="Won S.Y."/>
            <person name="Oh T.-J."/>
            <person name="Yu Y."/>
            <person name="Kim N.-H."/>
            <person name="Lee O.R."/>
            <person name="Lee T.-H."/>
            <person name="Bashyal P."/>
            <person name="Kim T.-S."/>
            <person name="Lee W.-H."/>
            <person name="Kawkins C."/>
            <person name="Kim C.-K."/>
            <person name="Kim J.S."/>
            <person name="Ahn B.O."/>
            <person name="Rhee S.Y."/>
            <person name="Sohng J.K."/>
        </authorList>
    </citation>
    <scope>NUCLEOTIDE SEQUENCE</scope>
    <source>
        <tissue evidence="4">Leaf</tissue>
    </source>
</reference>
<dbReference type="InterPro" id="IPR036875">
    <property type="entry name" value="Znf_CCHC_sf"/>
</dbReference>
<feature type="domain" description="CCHC-type" evidence="3">
    <location>
        <begin position="81"/>
        <end position="96"/>
    </location>
</feature>
<dbReference type="GO" id="GO:0003676">
    <property type="term" value="F:nucleic acid binding"/>
    <property type="evidence" value="ECO:0007669"/>
    <property type="project" value="InterPro"/>
</dbReference>
<dbReference type="PROSITE" id="PS50158">
    <property type="entry name" value="ZF_CCHC"/>
    <property type="match status" value="1"/>
</dbReference>
<dbReference type="Gene3D" id="4.10.60.10">
    <property type="entry name" value="Zinc finger, CCHC-type"/>
    <property type="match status" value="1"/>
</dbReference>
<accession>A0A834WLX3</accession>
<dbReference type="GO" id="GO:0008270">
    <property type="term" value="F:zinc ion binding"/>
    <property type="evidence" value="ECO:0007669"/>
    <property type="project" value="UniProtKB-KW"/>
</dbReference>
<sequence>MKSVSSVAADFREKELKALLETRKKEDPVALKAKTIVEEEESAEYEEDKDMALITRRVYNFYKKKYKSPMKKGAGSSKITCYECNKPGHIKSECPQLRGGKEKRRSLLSTWSDDDFPDEEEEAKSTTQKETANFCLMAKDS</sequence>
<dbReference type="AlphaFoldDB" id="A0A834WLX3"/>
<organism evidence="4 5">
    <name type="scientific">Senna tora</name>
    <dbReference type="NCBI Taxonomy" id="362788"/>
    <lineage>
        <taxon>Eukaryota</taxon>
        <taxon>Viridiplantae</taxon>
        <taxon>Streptophyta</taxon>
        <taxon>Embryophyta</taxon>
        <taxon>Tracheophyta</taxon>
        <taxon>Spermatophyta</taxon>
        <taxon>Magnoliopsida</taxon>
        <taxon>eudicotyledons</taxon>
        <taxon>Gunneridae</taxon>
        <taxon>Pentapetalae</taxon>
        <taxon>rosids</taxon>
        <taxon>fabids</taxon>
        <taxon>Fabales</taxon>
        <taxon>Fabaceae</taxon>
        <taxon>Caesalpinioideae</taxon>
        <taxon>Cassia clade</taxon>
        <taxon>Senna</taxon>
    </lineage>
</organism>
<dbReference type="Proteomes" id="UP000634136">
    <property type="component" value="Unassembled WGS sequence"/>
</dbReference>
<evidence type="ECO:0000256" key="2">
    <source>
        <dbReference type="SAM" id="MobiDB-lite"/>
    </source>
</evidence>
<comment type="caution">
    <text evidence="4">The sequence shown here is derived from an EMBL/GenBank/DDBJ whole genome shotgun (WGS) entry which is preliminary data.</text>
</comment>
<keyword evidence="1" id="KW-0862">Zinc</keyword>
<gene>
    <name evidence="4" type="ORF">G2W53_022265</name>
</gene>
<keyword evidence="1" id="KW-0479">Metal-binding</keyword>
<name>A0A834WLX3_9FABA</name>
<keyword evidence="1" id="KW-0863">Zinc-finger</keyword>
<proteinExistence type="predicted"/>
<protein>
    <submittedName>
        <fullName evidence="4">Zf-CCHC domain-containing protein/UBN2 domain-containing protein</fullName>
    </submittedName>
</protein>
<dbReference type="EMBL" id="JAAIUW010000007">
    <property type="protein sequence ID" value="KAF7824121.1"/>
    <property type="molecule type" value="Genomic_DNA"/>
</dbReference>
<evidence type="ECO:0000259" key="3">
    <source>
        <dbReference type="PROSITE" id="PS50158"/>
    </source>
</evidence>
<feature type="compositionally biased region" description="Acidic residues" evidence="2">
    <location>
        <begin position="112"/>
        <end position="122"/>
    </location>
</feature>
<dbReference type="OrthoDB" id="1437013at2759"/>
<evidence type="ECO:0000313" key="5">
    <source>
        <dbReference type="Proteomes" id="UP000634136"/>
    </source>
</evidence>
<evidence type="ECO:0000256" key="1">
    <source>
        <dbReference type="PROSITE-ProRule" id="PRU00047"/>
    </source>
</evidence>
<dbReference type="SUPFAM" id="SSF57756">
    <property type="entry name" value="Retrovirus zinc finger-like domains"/>
    <property type="match status" value="1"/>
</dbReference>
<evidence type="ECO:0000313" key="4">
    <source>
        <dbReference type="EMBL" id="KAF7824121.1"/>
    </source>
</evidence>